<dbReference type="Proteomes" id="UP000095281">
    <property type="component" value="Unplaced"/>
</dbReference>
<feature type="region of interest" description="Disordered" evidence="1">
    <location>
        <begin position="1"/>
        <end position="85"/>
    </location>
</feature>
<feature type="compositionally biased region" description="Low complexity" evidence="1">
    <location>
        <begin position="7"/>
        <end position="19"/>
    </location>
</feature>
<dbReference type="WBParaSite" id="MhA1_Contig1719.frz3.gene10">
    <property type="protein sequence ID" value="MhA1_Contig1719.frz3.gene10"/>
    <property type="gene ID" value="MhA1_Contig1719.frz3.gene10"/>
</dbReference>
<keyword evidence="2" id="KW-1133">Transmembrane helix</keyword>
<feature type="transmembrane region" description="Helical" evidence="2">
    <location>
        <begin position="117"/>
        <end position="137"/>
    </location>
</feature>
<keyword evidence="3" id="KW-1185">Reference proteome</keyword>
<evidence type="ECO:0000313" key="3">
    <source>
        <dbReference type="Proteomes" id="UP000095281"/>
    </source>
</evidence>
<proteinExistence type="predicted"/>
<organism evidence="3 4">
    <name type="scientific">Meloidogyne hapla</name>
    <name type="common">Root-knot nematode worm</name>
    <dbReference type="NCBI Taxonomy" id="6305"/>
    <lineage>
        <taxon>Eukaryota</taxon>
        <taxon>Metazoa</taxon>
        <taxon>Ecdysozoa</taxon>
        <taxon>Nematoda</taxon>
        <taxon>Chromadorea</taxon>
        <taxon>Rhabditida</taxon>
        <taxon>Tylenchina</taxon>
        <taxon>Tylenchomorpha</taxon>
        <taxon>Tylenchoidea</taxon>
        <taxon>Meloidogynidae</taxon>
        <taxon>Meloidogyninae</taxon>
        <taxon>Meloidogyne</taxon>
    </lineage>
</organism>
<evidence type="ECO:0000313" key="4">
    <source>
        <dbReference type="WBParaSite" id="MhA1_Contig1719.frz3.gene10"/>
    </source>
</evidence>
<sequence length="146" mass="16735">MLNPQASTSESYTPYSESPLGYSLTATPEHQSEEIHSEDLYPIEKSGSEPEADSDSSPECCGCFSKSKKKQGRNRSKRSIGKLFFENHKRQKRMMGQGSSRGKEHPEQLTITDCGHWLATMWFGVNFMLFILGWMLLSFQYYPMYI</sequence>
<name>A0A1I8BAY2_MELHA</name>
<evidence type="ECO:0000256" key="2">
    <source>
        <dbReference type="SAM" id="Phobius"/>
    </source>
</evidence>
<feature type="compositionally biased region" description="Basic and acidic residues" evidence="1">
    <location>
        <begin position="30"/>
        <end position="39"/>
    </location>
</feature>
<keyword evidence="2" id="KW-0472">Membrane</keyword>
<feature type="compositionally biased region" description="Basic residues" evidence="1">
    <location>
        <begin position="66"/>
        <end position="80"/>
    </location>
</feature>
<evidence type="ECO:0000256" key="1">
    <source>
        <dbReference type="SAM" id="MobiDB-lite"/>
    </source>
</evidence>
<keyword evidence="2" id="KW-0812">Transmembrane</keyword>
<protein>
    <submittedName>
        <fullName evidence="4">Uncharacterized protein</fullName>
    </submittedName>
</protein>
<accession>A0A1I8BAY2</accession>
<dbReference type="AlphaFoldDB" id="A0A1I8BAY2"/>
<reference evidence="4" key="1">
    <citation type="submission" date="2016-11" db="UniProtKB">
        <authorList>
            <consortium name="WormBaseParasite"/>
        </authorList>
    </citation>
    <scope>IDENTIFICATION</scope>
</reference>